<organism evidence="3 4">
    <name type="scientific">Ferranicluibacter rubi</name>
    <dbReference type="NCBI Taxonomy" id="2715133"/>
    <lineage>
        <taxon>Bacteria</taxon>
        <taxon>Pseudomonadati</taxon>
        <taxon>Pseudomonadota</taxon>
        <taxon>Alphaproteobacteria</taxon>
        <taxon>Hyphomicrobiales</taxon>
        <taxon>Rhizobiaceae</taxon>
        <taxon>Ferranicluibacter</taxon>
    </lineage>
</organism>
<dbReference type="PRINTS" id="PR00081">
    <property type="entry name" value="GDHRDH"/>
</dbReference>
<dbReference type="Pfam" id="PF13561">
    <property type="entry name" value="adh_short_C2"/>
    <property type="match status" value="1"/>
</dbReference>
<dbReference type="InterPro" id="IPR057326">
    <property type="entry name" value="KR_dom"/>
</dbReference>
<dbReference type="RefSeq" id="WP_110808181.1">
    <property type="nucleotide sequence ID" value="NZ_JAANCM010000006.1"/>
</dbReference>
<protein>
    <submittedName>
        <fullName evidence="3">SDR family oxidoreductase</fullName>
    </submittedName>
</protein>
<dbReference type="AlphaFoldDB" id="A0AA43ZI74"/>
<evidence type="ECO:0000313" key="4">
    <source>
        <dbReference type="Proteomes" id="UP001155840"/>
    </source>
</evidence>
<comment type="similarity">
    <text evidence="1">Belongs to the short-chain dehydrogenases/reductases (SDR) family.</text>
</comment>
<dbReference type="InterPro" id="IPR036291">
    <property type="entry name" value="NAD(P)-bd_dom_sf"/>
</dbReference>
<comment type="caution">
    <text evidence="3">The sequence shown here is derived from an EMBL/GenBank/DDBJ whole genome shotgun (WGS) entry which is preliminary data.</text>
</comment>
<dbReference type="PANTHER" id="PTHR43943">
    <property type="entry name" value="DEHYDROGENASE/REDUCTASE (SDR FAMILY) MEMBER 4"/>
    <property type="match status" value="1"/>
</dbReference>
<proteinExistence type="inferred from homology"/>
<dbReference type="InterPro" id="IPR020904">
    <property type="entry name" value="Sc_DH/Rdtase_CS"/>
</dbReference>
<reference evidence="3" key="1">
    <citation type="submission" date="2020-03" db="EMBL/GenBank/DDBJ databases">
        <title>Ferranicluibacter endophyticum gen. nov., sp. nov., a new genus isolated from Rubus ulmifolius Schott. stem.</title>
        <authorList>
            <person name="Roca-Couso R."/>
            <person name="Flores-Felix J.D."/>
            <person name="Igual J.M."/>
            <person name="Rivas R."/>
        </authorList>
    </citation>
    <scope>NUCLEOTIDE SEQUENCE</scope>
    <source>
        <strain evidence="3">CRRU44</strain>
    </source>
</reference>
<dbReference type="SUPFAM" id="SSF51735">
    <property type="entry name" value="NAD(P)-binding Rossmann-fold domains"/>
    <property type="match status" value="1"/>
</dbReference>
<dbReference type="Proteomes" id="UP001155840">
    <property type="component" value="Unassembled WGS sequence"/>
</dbReference>
<keyword evidence="4" id="KW-1185">Reference proteome</keyword>
<dbReference type="CDD" id="cd05233">
    <property type="entry name" value="SDR_c"/>
    <property type="match status" value="1"/>
</dbReference>
<dbReference type="FunFam" id="3.40.50.720:FF:000084">
    <property type="entry name" value="Short-chain dehydrogenase reductase"/>
    <property type="match status" value="1"/>
</dbReference>
<dbReference type="InterPro" id="IPR002347">
    <property type="entry name" value="SDR_fam"/>
</dbReference>
<evidence type="ECO:0000256" key="1">
    <source>
        <dbReference type="ARBA" id="ARBA00006484"/>
    </source>
</evidence>
<dbReference type="EMBL" id="JAANCM010000006">
    <property type="protein sequence ID" value="NHT76861.1"/>
    <property type="molecule type" value="Genomic_DNA"/>
</dbReference>
<dbReference type="Gene3D" id="3.40.50.720">
    <property type="entry name" value="NAD(P)-binding Rossmann-like Domain"/>
    <property type="match status" value="1"/>
</dbReference>
<gene>
    <name evidence="3" type="ORF">G8E10_14025</name>
</gene>
<sequence length="254" mass="26453">MYKGFDLTGRVAALTGSSSGMGFAIARALCECGAKVVLSGHLEPELDDAVATLSREGYDVAGVVCDITRPEHVATFGERSMSAFGKVDILFALAAPQAPVGPLQAMTPDAFEKLLSGTVVSNFALVRQILPAMVERRDGSIVFMSSIAAERANPVLGGYGAAKAALNSLVRNIAVEVGAFNVRANAISPSIVRTAFSKDIWSDEEREKALLAKIPAGRIATVDDIVGAAILLASPGGSYISGQTLLIDGGRSVW</sequence>
<dbReference type="PROSITE" id="PS00061">
    <property type="entry name" value="ADH_SHORT"/>
    <property type="match status" value="1"/>
</dbReference>
<name>A0AA43ZI74_9HYPH</name>
<feature type="domain" description="Ketoreductase" evidence="2">
    <location>
        <begin position="10"/>
        <end position="190"/>
    </location>
</feature>
<evidence type="ECO:0000259" key="2">
    <source>
        <dbReference type="SMART" id="SM00822"/>
    </source>
</evidence>
<dbReference type="PANTHER" id="PTHR43943:SF2">
    <property type="entry name" value="DEHYDROGENASE_REDUCTASE 4"/>
    <property type="match status" value="1"/>
</dbReference>
<accession>A0AA43ZI74</accession>
<dbReference type="SMART" id="SM00822">
    <property type="entry name" value="PKS_KR"/>
    <property type="match status" value="1"/>
</dbReference>
<evidence type="ECO:0000313" key="3">
    <source>
        <dbReference type="EMBL" id="NHT76861.1"/>
    </source>
</evidence>